<proteinExistence type="predicted"/>
<evidence type="ECO:0000313" key="2">
    <source>
        <dbReference type="Proteomes" id="UP000325105"/>
    </source>
</evidence>
<name>A0A5S5D5L4_9SPHI</name>
<comment type="caution">
    <text evidence="1">The sequence shown here is derived from an EMBL/GenBank/DDBJ whole genome shotgun (WGS) entry which is preliminary data.</text>
</comment>
<evidence type="ECO:0000313" key="1">
    <source>
        <dbReference type="EMBL" id="TYP90945.1"/>
    </source>
</evidence>
<sequence length="59" mass="7076">MFIPFFKQIKILIYSSITKKFLTAEEELAKTLYIQRDFFAFKKYVTYVVPLSNKSFLNL</sequence>
<protein>
    <submittedName>
        <fullName evidence="1">Uncharacterized protein</fullName>
    </submittedName>
</protein>
<dbReference type="AlphaFoldDB" id="A0A5S5D5L4"/>
<gene>
    <name evidence="1" type="ORF">BC792_12343</name>
</gene>
<dbReference type="Proteomes" id="UP000325105">
    <property type="component" value="Unassembled WGS sequence"/>
</dbReference>
<dbReference type="EMBL" id="VNHX01000023">
    <property type="protein sequence ID" value="TYP90945.1"/>
    <property type="molecule type" value="Genomic_DNA"/>
</dbReference>
<accession>A0A5S5D5L4</accession>
<reference evidence="1 2" key="1">
    <citation type="submission" date="2019-07" db="EMBL/GenBank/DDBJ databases">
        <title>Genomic Encyclopedia of Archaeal and Bacterial Type Strains, Phase II (KMG-II): from individual species to whole genera.</title>
        <authorList>
            <person name="Goeker M."/>
        </authorList>
    </citation>
    <scope>NUCLEOTIDE SEQUENCE [LARGE SCALE GENOMIC DNA]</scope>
    <source>
        <strain evidence="1 2">DSM 18850</strain>
    </source>
</reference>
<organism evidence="1 2">
    <name type="scientific">Sphingobacterium allocomposti</name>
    <dbReference type="NCBI Taxonomy" id="415956"/>
    <lineage>
        <taxon>Bacteria</taxon>
        <taxon>Pseudomonadati</taxon>
        <taxon>Bacteroidota</taxon>
        <taxon>Sphingobacteriia</taxon>
        <taxon>Sphingobacteriales</taxon>
        <taxon>Sphingobacteriaceae</taxon>
        <taxon>Sphingobacterium</taxon>
    </lineage>
</organism>
<keyword evidence="2" id="KW-1185">Reference proteome</keyword>